<evidence type="ECO:0000313" key="2">
    <source>
        <dbReference type="Proteomes" id="UP000504635"/>
    </source>
</evidence>
<dbReference type="Proteomes" id="UP000504635">
    <property type="component" value="Unplaced"/>
</dbReference>
<dbReference type="InterPro" id="IPR004875">
    <property type="entry name" value="DDE_SF_endonuclease_dom"/>
</dbReference>
<dbReference type="AlphaFoldDB" id="A0A6J2YG41"/>
<gene>
    <name evidence="3" type="primary">LOC115887627</name>
</gene>
<dbReference type="GO" id="GO:0005634">
    <property type="term" value="C:nucleus"/>
    <property type="evidence" value="ECO:0007669"/>
    <property type="project" value="TreeGrafter"/>
</dbReference>
<dbReference type="Pfam" id="PF03184">
    <property type="entry name" value="DDE_1"/>
    <property type="match status" value="1"/>
</dbReference>
<dbReference type="PANTHER" id="PTHR19303">
    <property type="entry name" value="TRANSPOSON"/>
    <property type="match status" value="1"/>
</dbReference>
<evidence type="ECO:0000313" key="3">
    <source>
        <dbReference type="RefSeq" id="XP_030762953.1"/>
    </source>
</evidence>
<dbReference type="InterPro" id="IPR036397">
    <property type="entry name" value="RNaseH_sf"/>
</dbReference>
<dbReference type="Gene3D" id="3.30.420.10">
    <property type="entry name" value="Ribonuclease H-like superfamily/Ribonuclease H"/>
    <property type="match status" value="1"/>
</dbReference>
<name>A0A6J2YG41_SITOR</name>
<protein>
    <submittedName>
        <fullName evidence="3">Uncharacterized protein LOC115887627</fullName>
    </submittedName>
</protein>
<organism evidence="2 3">
    <name type="scientific">Sitophilus oryzae</name>
    <name type="common">Rice weevil</name>
    <name type="synonym">Curculio oryzae</name>
    <dbReference type="NCBI Taxonomy" id="7048"/>
    <lineage>
        <taxon>Eukaryota</taxon>
        <taxon>Metazoa</taxon>
        <taxon>Ecdysozoa</taxon>
        <taxon>Arthropoda</taxon>
        <taxon>Hexapoda</taxon>
        <taxon>Insecta</taxon>
        <taxon>Pterygota</taxon>
        <taxon>Neoptera</taxon>
        <taxon>Endopterygota</taxon>
        <taxon>Coleoptera</taxon>
        <taxon>Polyphaga</taxon>
        <taxon>Cucujiformia</taxon>
        <taxon>Curculionidae</taxon>
        <taxon>Dryophthorinae</taxon>
        <taxon>Sitophilus</taxon>
    </lineage>
</organism>
<proteinExistence type="predicted"/>
<dbReference type="OrthoDB" id="8187571at2759"/>
<sequence>MDETGVQTVPNILPKHVAPKGKKEVAKAVAAEQGQTVSAVCAVSPIGYFVPPFFIYARKREDRLLIKGDPLGCEMAVTDKRYKNTPTFIKWLNHFKKYAKPSDSNPILLILDNHVSHTSREAVTFAKSNNIHLLTLPPHSSHKTQPLDRCIFRPLKAYYDVAVDSWDVSHPGETFSVYNVAESFKIAFEKASSVENAAEAFKTTGIFPFDANIFSDADFLPSKVTDQSPG</sequence>
<evidence type="ECO:0000259" key="1">
    <source>
        <dbReference type="Pfam" id="PF03184"/>
    </source>
</evidence>
<dbReference type="GeneID" id="115887627"/>
<reference evidence="3" key="1">
    <citation type="submission" date="2025-08" db="UniProtKB">
        <authorList>
            <consortium name="RefSeq"/>
        </authorList>
    </citation>
    <scope>IDENTIFICATION</scope>
    <source>
        <tissue evidence="3">Gonads</tissue>
    </source>
</reference>
<keyword evidence="2" id="KW-1185">Reference proteome</keyword>
<dbReference type="InParanoid" id="A0A6J2YG41"/>
<feature type="domain" description="DDE-1" evidence="1">
    <location>
        <begin position="38"/>
        <end position="168"/>
    </location>
</feature>
<dbReference type="KEGG" id="soy:115887627"/>
<dbReference type="RefSeq" id="XP_030762953.1">
    <property type="nucleotide sequence ID" value="XM_030907093.1"/>
</dbReference>
<dbReference type="PANTHER" id="PTHR19303:SF74">
    <property type="entry name" value="POGO TRANSPOSABLE ELEMENT WITH KRAB DOMAIN"/>
    <property type="match status" value="1"/>
</dbReference>
<dbReference type="InterPro" id="IPR050863">
    <property type="entry name" value="CenT-Element_Derived"/>
</dbReference>
<dbReference type="GO" id="GO:0003677">
    <property type="term" value="F:DNA binding"/>
    <property type="evidence" value="ECO:0007669"/>
    <property type="project" value="TreeGrafter"/>
</dbReference>
<accession>A0A6J2YG41</accession>